<evidence type="ECO:0000313" key="2">
    <source>
        <dbReference type="EMBL" id="TFK16975.1"/>
    </source>
</evidence>
<protein>
    <submittedName>
        <fullName evidence="2">Uncharacterized protein</fullName>
    </submittedName>
</protein>
<gene>
    <name evidence="2" type="ORF">FA15DRAFT_676420</name>
</gene>
<feature type="compositionally biased region" description="Polar residues" evidence="1">
    <location>
        <begin position="114"/>
        <end position="126"/>
    </location>
</feature>
<organism evidence="2 3">
    <name type="scientific">Coprinopsis marcescibilis</name>
    <name type="common">Agaric fungus</name>
    <name type="synonym">Psathyrella marcescibilis</name>
    <dbReference type="NCBI Taxonomy" id="230819"/>
    <lineage>
        <taxon>Eukaryota</taxon>
        <taxon>Fungi</taxon>
        <taxon>Dikarya</taxon>
        <taxon>Basidiomycota</taxon>
        <taxon>Agaricomycotina</taxon>
        <taxon>Agaricomycetes</taxon>
        <taxon>Agaricomycetidae</taxon>
        <taxon>Agaricales</taxon>
        <taxon>Agaricineae</taxon>
        <taxon>Psathyrellaceae</taxon>
        <taxon>Coprinopsis</taxon>
    </lineage>
</organism>
<accession>A0A5C3KA64</accession>
<keyword evidence="3" id="KW-1185">Reference proteome</keyword>
<feature type="region of interest" description="Disordered" evidence="1">
    <location>
        <begin position="104"/>
        <end position="126"/>
    </location>
</feature>
<proteinExistence type="predicted"/>
<reference evidence="2 3" key="1">
    <citation type="journal article" date="2019" name="Nat. Ecol. Evol.">
        <title>Megaphylogeny resolves global patterns of mushroom evolution.</title>
        <authorList>
            <person name="Varga T."/>
            <person name="Krizsan K."/>
            <person name="Foldi C."/>
            <person name="Dima B."/>
            <person name="Sanchez-Garcia M."/>
            <person name="Sanchez-Ramirez S."/>
            <person name="Szollosi G.J."/>
            <person name="Szarkandi J.G."/>
            <person name="Papp V."/>
            <person name="Albert L."/>
            <person name="Andreopoulos W."/>
            <person name="Angelini C."/>
            <person name="Antonin V."/>
            <person name="Barry K.W."/>
            <person name="Bougher N.L."/>
            <person name="Buchanan P."/>
            <person name="Buyck B."/>
            <person name="Bense V."/>
            <person name="Catcheside P."/>
            <person name="Chovatia M."/>
            <person name="Cooper J."/>
            <person name="Damon W."/>
            <person name="Desjardin D."/>
            <person name="Finy P."/>
            <person name="Geml J."/>
            <person name="Haridas S."/>
            <person name="Hughes K."/>
            <person name="Justo A."/>
            <person name="Karasinski D."/>
            <person name="Kautmanova I."/>
            <person name="Kiss B."/>
            <person name="Kocsube S."/>
            <person name="Kotiranta H."/>
            <person name="LaButti K.M."/>
            <person name="Lechner B.E."/>
            <person name="Liimatainen K."/>
            <person name="Lipzen A."/>
            <person name="Lukacs Z."/>
            <person name="Mihaltcheva S."/>
            <person name="Morgado L.N."/>
            <person name="Niskanen T."/>
            <person name="Noordeloos M.E."/>
            <person name="Ohm R.A."/>
            <person name="Ortiz-Santana B."/>
            <person name="Ovrebo C."/>
            <person name="Racz N."/>
            <person name="Riley R."/>
            <person name="Savchenko A."/>
            <person name="Shiryaev A."/>
            <person name="Soop K."/>
            <person name="Spirin V."/>
            <person name="Szebenyi C."/>
            <person name="Tomsovsky M."/>
            <person name="Tulloss R.E."/>
            <person name="Uehling J."/>
            <person name="Grigoriev I.V."/>
            <person name="Vagvolgyi C."/>
            <person name="Papp T."/>
            <person name="Martin F.M."/>
            <person name="Miettinen O."/>
            <person name="Hibbett D.S."/>
            <person name="Nagy L.G."/>
        </authorList>
    </citation>
    <scope>NUCLEOTIDE SEQUENCE [LARGE SCALE GENOMIC DNA]</scope>
    <source>
        <strain evidence="2 3">CBS 121175</strain>
    </source>
</reference>
<name>A0A5C3KA64_COPMA</name>
<dbReference type="EMBL" id="ML210593">
    <property type="protein sequence ID" value="TFK16975.1"/>
    <property type="molecule type" value="Genomic_DNA"/>
</dbReference>
<evidence type="ECO:0000256" key="1">
    <source>
        <dbReference type="SAM" id="MobiDB-lite"/>
    </source>
</evidence>
<sequence length="126" mass="13708">MFFLASDRTIVIAAEAAATVKTCPLAQPHLYSYSCQQPNFKTTSQRFAAHLFPPWVTSTISDNTMAANPTLGPDPKVDKLGPEPISSLCTSKKVIERVYGGAGASLRGEGRDSFLQQDNPSMMRTR</sequence>
<dbReference type="AlphaFoldDB" id="A0A5C3KA64"/>
<dbReference type="Proteomes" id="UP000307440">
    <property type="component" value="Unassembled WGS sequence"/>
</dbReference>
<evidence type="ECO:0000313" key="3">
    <source>
        <dbReference type="Proteomes" id="UP000307440"/>
    </source>
</evidence>